<comment type="similarity">
    <text evidence="3 9">Belongs to the riboflavin transporter family.</text>
</comment>
<organism evidence="10">
    <name type="scientific">Cacopsylla melanoneura</name>
    <dbReference type="NCBI Taxonomy" id="428564"/>
    <lineage>
        <taxon>Eukaryota</taxon>
        <taxon>Metazoa</taxon>
        <taxon>Ecdysozoa</taxon>
        <taxon>Arthropoda</taxon>
        <taxon>Hexapoda</taxon>
        <taxon>Insecta</taxon>
        <taxon>Pterygota</taxon>
        <taxon>Neoptera</taxon>
        <taxon>Paraneoptera</taxon>
        <taxon>Hemiptera</taxon>
        <taxon>Sternorrhyncha</taxon>
        <taxon>Psylloidea</taxon>
        <taxon>Psyllidae</taxon>
        <taxon>Psyllinae</taxon>
        <taxon>Cacopsylla</taxon>
    </lineage>
</organism>
<reference evidence="10" key="1">
    <citation type="submission" date="2021-05" db="EMBL/GenBank/DDBJ databases">
        <authorList>
            <person name="Alioto T."/>
            <person name="Alioto T."/>
            <person name="Gomez Garrido J."/>
        </authorList>
    </citation>
    <scope>NUCLEOTIDE SEQUENCE</scope>
</reference>
<evidence type="ECO:0000256" key="5">
    <source>
        <dbReference type="ARBA" id="ARBA00022475"/>
    </source>
</evidence>
<feature type="transmembrane region" description="Helical" evidence="9">
    <location>
        <begin position="140"/>
        <end position="161"/>
    </location>
</feature>
<comment type="catalytic activity">
    <reaction evidence="1 9">
        <text>riboflavin(in) = riboflavin(out)</text>
        <dbReference type="Rhea" id="RHEA:35015"/>
        <dbReference type="ChEBI" id="CHEBI:57986"/>
    </reaction>
</comment>
<evidence type="ECO:0000256" key="6">
    <source>
        <dbReference type="ARBA" id="ARBA00022692"/>
    </source>
</evidence>
<dbReference type="GO" id="GO:0005886">
    <property type="term" value="C:plasma membrane"/>
    <property type="evidence" value="ECO:0007669"/>
    <property type="project" value="UniProtKB-SubCell"/>
</dbReference>
<feature type="transmembrane region" description="Helical" evidence="9">
    <location>
        <begin position="78"/>
        <end position="96"/>
    </location>
</feature>
<dbReference type="InterPro" id="IPR036259">
    <property type="entry name" value="MFS_trans_sf"/>
</dbReference>
<accession>A0A8D8SZY9</accession>
<evidence type="ECO:0000313" key="10">
    <source>
        <dbReference type="EMBL" id="CAG6676331.1"/>
    </source>
</evidence>
<keyword evidence="4 9" id="KW-0813">Transport</keyword>
<comment type="function">
    <text evidence="9">Plasma membrane transporter mediating the uptake by cells of the water soluble vitamin B2/riboflavin that plays a key role in biochemical oxidation-reduction reactions of the carbohydrate, lipid, and amino acid metabolism.</text>
</comment>
<evidence type="ECO:0000256" key="4">
    <source>
        <dbReference type="ARBA" id="ARBA00022448"/>
    </source>
</evidence>
<evidence type="ECO:0000256" key="2">
    <source>
        <dbReference type="ARBA" id="ARBA00004651"/>
    </source>
</evidence>
<feature type="transmembrane region" description="Helical" evidence="9">
    <location>
        <begin position="382"/>
        <end position="411"/>
    </location>
</feature>
<feature type="transmembrane region" description="Helical" evidence="9">
    <location>
        <begin position="327"/>
        <end position="350"/>
    </location>
</feature>
<dbReference type="EMBL" id="HBUF01150629">
    <property type="protein sequence ID" value="CAG6648149.1"/>
    <property type="molecule type" value="Transcribed_RNA"/>
</dbReference>
<dbReference type="PANTHER" id="PTHR12929">
    <property type="entry name" value="SOLUTE CARRIER FAMILY 52"/>
    <property type="match status" value="1"/>
</dbReference>
<comment type="subcellular location">
    <subcellularLocation>
        <location evidence="2 9">Cell membrane</location>
        <topology evidence="2 9">Multi-pass membrane protein</topology>
    </subcellularLocation>
</comment>
<feature type="transmembrane region" description="Helical" evidence="9">
    <location>
        <begin position="226"/>
        <end position="248"/>
    </location>
</feature>
<dbReference type="EMBL" id="HBUF01239409">
    <property type="protein sequence ID" value="CAG6676331.1"/>
    <property type="molecule type" value="Transcribed_RNA"/>
</dbReference>
<protein>
    <recommendedName>
        <fullName evidence="9">Riboflavin transporter</fullName>
    </recommendedName>
</protein>
<feature type="transmembrane region" description="Helical" evidence="9">
    <location>
        <begin position="423"/>
        <end position="445"/>
    </location>
</feature>
<keyword evidence="8 9" id="KW-0472">Membrane</keyword>
<feature type="transmembrane region" description="Helical" evidence="9">
    <location>
        <begin position="294"/>
        <end position="315"/>
    </location>
</feature>
<evidence type="ECO:0000256" key="3">
    <source>
        <dbReference type="ARBA" id="ARBA00006366"/>
    </source>
</evidence>
<dbReference type="Pfam" id="PF06237">
    <property type="entry name" value="SLC52_ribofla_tr"/>
    <property type="match status" value="1"/>
</dbReference>
<dbReference type="AlphaFoldDB" id="A0A8D8SZY9"/>
<evidence type="ECO:0000256" key="8">
    <source>
        <dbReference type="ARBA" id="ARBA00023136"/>
    </source>
</evidence>
<dbReference type="EMBL" id="HBUF01239412">
    <property type="protein sequence ID" value="CAG6676343.1"/>
    <property type="molecule type" value="Transcribed_RNA"/>
</dbReference>
<keyword evidence="5 9" id="KW-1003">Cell membrane</keyword>
<dbReference type="InterPro" id="IPR009357">
    <property type="entry name" value="Riboflavin_transptr"/>
</dbReference>
<evidence type="ECO:0000256" key="9">
    <source>
        <dbReference type="RuleBase" id="RU368035"/>
    </source>
</evidence>
<keyword evidence="6 9" id="KW-0812">Transmembrane</keyword>
<name>A0A8D8SZY9_9HEMI</name>
<sequence length="457" mass="50206">MLQHQHFELAPPPLINEETPLIMDDLTTPIENKHKRVYKADICALLFGIGTWVLINGMFTQLPLLVKTAPEGWSLPSYLVILIQLANIGPIAYSVLRIGFPQYLHETCLIYVVMILGCVSMLYMALYYQETSPLVSSPHSTHLFLATFLIALVCCTSSVLFTPFMGKFPEVYLISYLLGEGLSGFLPSIIALIQGIGSPTCVNQTQANGSIILVPQSTQPLFSTQIFFEILLFLMFLSLLSFVGLNNIPSVAQLKFLRKKNDKIPAHPGSTENNYLQADYPPSSPSDKITPLRYALLLLAQALVAFFSHGVLPSLQSYSCLPYGSKAYHYTANLTNIMTTLACFLAYFSLVKRIRIIAILSSIAGVMVMYSIVTALQSPHPLLVGSVMGSVLIVANWVLCAGLISYIKLCLAAIFRAQEGKGLFWYGAVNQLGSASGALVIFLLINYTTLFSSVKEC</sequence>
<proteinExistence type="inferred from homology"/>
<keyword evidence="7 9" id="KW-1133">Transmembrane helix</keyword>
<dbReference type="PANTHER" id="PTHR12929:SF10">
    <property type="entry name" value="RIBOFLAVIN TRANSPORTER"/>
    <property type="match status" value="1"/>
</dbReference>
<dbReference type="GO" id="GO:0032217">
    <property type="term" value="F:riboflavin transmembrane transporter activity"/>
    <property type="evidence" value="ECO:0007669"/>
    <property type="project" value="UniProtKB-UniRule"/>
</dbReference>
<feature type="transmembrane region" description="Helical" evidence="9">
    <location>
        <begin position="357"/>
        <end position="376"/>
    </location>
</feature>
<feature type="transmembrane region" description="Helical" evidence="9">
    <location>
        <begin position="108"/>
        <end position="128"/>
    </location>
</feature>
<dbReference type="EMBL" id="HBUF01349661">
    <property type="protein sequence ID" value="CAG6712741.1"/>
    <property type="molecule type" value="Transcribed_RNA"/>
</dbReference>
<dbReference type="SUPFAM" id="SSF103473">
    <property type="entry name" value="MFS general substrate transporter"/>
    <property type="match status" value="1"/>
</dbReference>
<evidence type="ECO:0000256" key="7">
    <source>
        <dbReference type="ARBA" id="ARBA00022989"/>
    </source>
</evidence>
<feature type="transmembrane region" description="Helical" evidence="9">
    <location>
        <begin position="42"/>
        <end position="66"/>
    </location>
</feature>
<evidence type="ECO:0000256" key="1">
    <source>
        <dbReference type="ARBA" id="ARBA00000215"/>
    </source>
</evidence>
<feature type="transmembrane region" description="Helical" evidence="9">
    <location>
        <begin position="173"/>
        <end position="193"/>
    </location>
</feature>